<comment type="caution">
    <text evidence="3">The sequence shown here is derived from an EMBL/GenBank/DDBJ whole genome shotgun (WGS) entry which is preliminary data.</text>
</comment>
<evidence type="ECO:0000259" key="2">
    <source>
        <dbReference type="SMART" id="SM00829"/>
    </source>
</evidence>
<dbReference type="PANTHER" id="PTHR44154:SF1">
    <property type="entry name" value="QUINONE OXIDOREDUCTASE"/>
    <property type="match status" value="1"/>
</dbReference>
<dbReference type="InterPro" id="IPR036291">
    <property type="entry name" value="NAD(P)-bd_dom_sf"/>
</dbReference>
<dbReference type="SMART" id="SM00829">
    <property type="entry name" value="PKS_ER"/>
    <property type="match status" value="1"/>
</dbReference>
<evidence type="ECO:0000313" key="3">
    <source>
        <dbReference type="EMBL" id="MYR35264.1"/>
    </source>
</evidence>
<dbReference type="AlphaFoldDB" id="A0A7K2IZL6"/>
<gene>
    <name evidence="3" type="ORF">GTW20_24115</name>
</gene>
<dbReference type="InterPro" id="IPR020843">
    <property type="entry name" value="ER"/>
</dbReference>
<dbReference type="SUPFAM" id="SSF51735">
    <property type="entry name" value="NAD(P)-binding Rossmann-fold domains"/>
    <property type="match status" value="1"/>
</dbReference>
<dbReference type="InterPro" id="IPR011032">
    <property type="entry name" value="GroES-like_sf"/>
</dbReference>
<dbReference type="EMBL" id="WWHY01000001">
    <property type="protein sequence ID" value="MYR35264.1"/>
    <property type="molecule type" value="Genomic_DNA"/>
</dbReference>
<name>A0A7K2IZL6_9ACTN</name>
<proteinExistence type="predicted"/>
<evidence type="ECO:0000256" key="1">
    <source>
        <dbReference type="ARBA" id="ARBA00022857"/>
    </source>
</evidence>
<dbReference type="Gene3D" id="3.40.50.720">
    <property type="entry name" value="NAD(P)-binding Rossmann-like Domain"/>
    <property type="match status" value="1"/>
</dbReference>
<accession>A0A7K2IZL6</accession>
<evidence type="ECO:0000313" key="4">
    <source>
        <dbReference type="Proteomes" id="UP000467124"/>
    </source>
</evidence>
<dbReference type="GO" id="GO:0016491">
    <property type="term" value="F:oxidoreductase activity"/>
    <property type="evidence" value="ECO:0007669"/>
    <property type="project" value="InterPro"/>
</dbReference>
<dbReference type="CDD" id="cd05289">
    <property type="entry name" value="MDR_like_2"/>
    <property type="match status" value="1"/>
</dbReference>
<feature type="domain" description="Enoyl reductase (ER)" evidence="2">
    <location>
        <begin position="10"/>
        <end position="299"/>
    </location>
</feature>
<protein>
    <submittedName>
        <fullName evidence="3">Zinc-binding dehydrogenase</fullName>
    </submittedName>
</protein>
<sequence>MRAVRYHEYGGVDTLVVEEAPEPSPGPGEIRVRVAAAGVNPIDWKVRSGALRGLLPVELPAIPGRDAVGVVDRIGAGVRGVGPGERVFGLGGVTGATAELAVFSAWARVPEAWTDEEAAGAGLASVTALGGLNALGPLKGRTLLVEGAAGGVGGAAVEIARALGATVIGTASERNHGFLASLGAVPTTYGPGLAERVAALAPEGVDVALDTAASGSLADLVAIVGGPDRVSTVADHAGARRLGVRVADAENDSALLARAGELGRRGLYTPRVERAYPLERVGWAHARSESGRVRGKVVVLVRAGRAPSPTGS</sequence>
<dbReference type="InterPro" id="IPR051603">
    <property type="entry name" value="Zinc-ADH_QOR/CCCR"/>
</dbReference>
<dbReference type="PANTHER" id="PTHR44154">
    <property type="entry name" value="QUINONE OXIDOREDUCTASE"/>
    <property type="match status" value="1"/>
</dbReference>
<reference evidence="3 4" key="1">
    <citation type="journal article" date="2019" name="Nat. Commun.">
        <title>The antimicrobial potential of Streptomyces from insect microbiomes.</title>
        <authorList>
            <person name="Chevrette M.G."/>
            <person name="Carlson C.M."/>
            <person name="Ortega H.E."/>
            <person name="Thomas C."/>
            <person name="Ananiev G.E."/>
            <person name="Barns K.J."/>
            <person name="Book A.J."/>
            <person name="Cagnazzo J."/>
            <person name="Carlos C."/>
            <person name="Flanigan W."/>
            <person name="Grubbs K.J."/>
            <person name="Horn H.A."/>
            <person name="Hoffmann F.M."/>
            <person name="Klassen J.L."/>
            <person name="Knack J.J."/>
            <person name="Lewin G.R."/>
            <person name="McDonald B.R."/>
            <person name="Muller L."/>
            <person name="Melo W.G.P."/>
            <person name="Pinto-Tomas A.A."/>
            <person name="Schmitz A."/>
            <person name="Wendt-Pienkowski E."/>
            <person name="Wildman S."/>
            <person name="Zhao M."/>
            <person name="Zhang F."/>
            <person name="Bugni T.S."/>
            <person name="Andes D.R."/>
            <person name="Pupo M.T."/>
            <person name="Currie C.R."/>
        </authorList>
    </citation>
    <scope>NUCLEOTIDE SEQUENCE [LARGE SCALE GENOMIC DNA]</scope>
    <source>
        <strain evidence="3 4">SID5840</strain>
    </source>
</reference>
<dbReference type="InterPro" id="IPR013154">
    <property type="entry name" value="ADH-like_N"/>
</dbReference>
<dbReference type="Pfam" id="PF08240">
    <property type="entry name" value="ADH_N"/>
    <property type="match status" value="1"/>
</dbReference>
<dbReference type="SUPFAM" id="SSF50129">
    <property type="entry name" value="GroES-like"/>
    <property type="match status" value="1"/>
</dbReference>
<dbReference type="RefSeq" id="WP_161111979.1">
    <property type="nucleotide sequence ID" value="NZ_JBHWJG010000001.1"/>
</dbReference>
<dbReference type="Pfam" id="PF13602">
    <property type="entry name" value="ADH_zinc_N_2"/>
    <property type="match status" value="1"/>
</dbReference>
<dbReference type="Proteomes" id="UP000467124">
    <property type="component" value="Unassembled WGS sequence"/>
</dbReference>
<keyword evidence="1" id="KW-0521">NADP</keyword>
<organism evidence="3 4">
    <name type="scientific">Nocardiopsis alba</name>
    <dbReference type="NCBI Taxonomy" id="53437"/>
    <lineage>
        <taxon>Bacteria</taxon>
        <taxon>Bacillati</taxon>
        <taxon>Actinomycetota</taxon>
        <taxon>Actinomycetes</taxon>
        <taxon>Streptosporangiales</taxon>
        <taxon>Nocardiopsidaceae</taxon>
        <taxon>Nocardiopsis</taxon>
    </lineage>
</organism>
<dbReference type="Gene3D" id="3.90.180.10">
    <property type="entry name" value="Medium-chain alcohol dehydrogenases, catalytic domain"/>
    <property type="match status" value="1"/>
</dbReference>